<sequence>MFGAGGGTSSYEEAERADLIVLWGSNARETHPIFFHHALQGLRNGARMYNVDPRRTSTAQWADGWLGLDVGTDIALANAIGREIIASDLHNRAFIERATTGFEDYRRSVEPYTLERGEELTKVPAALIKELAHAYARADRAQLCWTLGITEHHNAADYVFALINLALLTGHVGRYGSGLCPLRGQNNVQGGGDMGAIPAKLPGGYDLGDDEARARYERAWGASILAKPGWHLSQMFEAMESKELRALYCIGENPAESEANAVHARHLLEGLDHLVVQDIFRTATAEMADVVLPAAADWCEYTGTVTNSERRVQLVRKAIEPPGLAKPDTHIICGIAEKMGYPWGEPSAEQVWDELRSVSLNWHHGMSYARLAELGGLQWPCPEEDHPGTPLMHARLWADDPADRGTPAPFTPVEHVPPLDELSEEFPIRLTTVRNLDNYNSGVQTGGYTSPLRRREALRIDASDAAELGIEEGERVRLVSRRGAVTAPVSFDPALRPGLASITPHFTEQVDTNAITNDAWDPKSGTSEFKATAIRIEKLPQTAQPALPAAGG</sequence>
<dbReference type="PANTHER" id="PTHR43105:SF10">
    <property type="entry name" value="NADH-QUINONE OXIDOREDUCTASE SUBUNIT G"/>
    <property type="match status" value="1"/>
</dbReference>
<keyword evidence="7" id="KW-1185">Reference proteome</keyword>
<keyword evidence="1" id="KW-0479">Metal-binding</keyword>
<feature type="domain" description="Molybdopterin oxidoreductase" evidence="4">
    <location>
        <begin position="9"/>
        <end position="338"/>
    </location>
</feature>
<keyword evidence="3" id="KW-0411">Iron-sulfur</keyword>
<dbReference type="EMBL" id="BAABJP010000008">
    <property type="protein sequence ID" value="GAA5153991.1"/>
    <property type="molecule type" value="Genomic_DNA"/>
</dbReference>
<dbReference type="CDD" id="cd00508">
    <property type="entry name" value="MopB_CT_Fdh-Nap-like"/>
    <property type="match status" value="1"/>
</dbReference>
<dbReference type="Proteomes" id="UP001428817">
    <property type="component" value="Unassembled WGS sequence"/>
</dbReference>
<dbReference type="Gene3D" id="3.40.228.10">
    <property type="entry name" value="Dimethylsulfoxide Reductase, domain 2"/>
    <property type="match status" value="1"/>
</dbReference>
<dbReference type="Pfam" id="PF01568">
    <property type="entry name" value="Molydop_binding"/>
    <property type="match status" value="1"/>
</dbReference>
<dbReference type="InterPro" id="IPR050123">
    <property type="entry name" value="Prok_molybdopt-oxidoreductase"/>
</dbReference>
<evidence type="ECO:0000313" key="7">
    <source>
        <dbReference type="Proteomes" id="UP001428817"/>
    </source>
</evidence>
<organism evidence="6 7">
    <name type="scientific">Pseudonocardia eucalypti</name>
    <dbReference type="NCBI Taxonomy" id="648755"/>
    <lineage>
        <taxon>Bacteria</taxon>
        <taxon>Bacillati</taxon>
        <taxon>Actinomycetota</taxon>
        <taxon>Actinomycetes</taxon>
        <taxon>Pseudonocardiales</taxon>
        <taxon>Pseudonocardiaceae</taxon>
        <taxon>Pseudonocardia</taxon>
    </lineage>
</organism>
<dbReference type="SUPFAM" id="SSF53706">
    <property type="entry name" value="Formate dehydrogenase/DMSO reductase, domains 1-3"/>
    <property type="match status" value="1"/>
</dbReference>
<evidence type="ECO:0000256" key="1">
    <source>
        <dbReference type="ARBA" id="ARBA00022723"/>
    </source>
</evidence>
<dbReference type="InterPro" id="IPR006656">
    <property type="entry name" value="Mopterin_OxRdtase"/>
</dbReference>
<keyword evidence="2" id="KW-0408">Iron</keyword>
<dbReference type="PANTHER" id="PTHR43105">
    <property type="entry name" value="RESPIRATORY NITRATE REDUCTASE"/>
    <property type="match status" value="1"/>
</dbReference>
<evidence type="ECO:0000313" key="6">
    <source>
        <dbReference type="EMBL" id="GAA5153991.1"/>
    </source>
</evidence>
<evidence type="ECO:0000259" key="4">
    <source>
        <dbReference type="Pfam" id="PF00384"/>
    </source>
</evidence>
<dbReference type="SUPFAM" id="SSF50692">
    <property type="entry name" value="ADC-like"/>
    <property type="match status" value="1"/>
</dbReference>
<accession>A0ABP9PY26</accession>
<feature type="domain" description="Molybdopterin dinucleotide-binding" evidence="5">
    <location>
        <begin position="429"/>
        <end position="532"/>
    </location>
</feature>
<evidence type="ECO:0000256" key="3">
    <source>
        <dbReference type="ARBA" id="ARBA00023014"/>
    </source>
</evidence>
<reference evidence="7" key="1">
    <citation type="journal article" date="2019" name="Int. J. Syst. Evol. Microbiol.">
        <title>The Global Catalogue of Microorganisms (GCM) 10K type strain sequencing project: providing services to taxonomists for standard genome sequencing and annotation.</title>
        <authorList>
            <consortium name="The Broad Institute Genomics Platform"/>
            <consortium name="The Broad Institute Genome Sequencing Center for Infectious Disease"/>
            <person name="Wu L."/>
            <person name="Ma J."/>
        </authorList>
    </citation>
    <scope>NUCLEOTIDE SEQUENCE [LARGE SCALE GENOMIC DNA]</scope>
    <source>
        <strain evidence="7">JCM 18303</strain>
    </source>
</reference>
<comment type="caution">
    <text evidence="6">The sequence shown here is derived from an EMBL/GenBank/DDBJ whole genome shotgun (WGS) entry which is preliminary data.</text>
</comment>
<gene>
    <name evidence="6" type="ORF">GCM10023321_25140</name>
</gene>
<dbReference type="InterPro" id="IPR006657">
    <property type="entry name" value="MoPterin_dinucl-bd_dom"/>
</dbReference>
<proteinExistence type="predicted"/>
<protein>
    <submittedName>
        <fullName evidence="6">Molybdopterin-dependent oxidoreductase</fullName>
    </submittedName>
</protein>
<evidence type="ECO:0000256" key="2">
    <source>
        <dbReference type="ARBA" id="ARBA00023004"/>
    </source>
</evidence>
<dbReference type="Pfam" id="PF00384">
    <property type="entry name" value="Molybdopterin"/>
    <property type="match status" value="1"/>
</dbReference>
<evidence type="ECO:0000259" key="5">
    <source>
        <dbReference type="Pfam" id="PF01568"/>
    </source>
</evidence>
<dbReference type="InterPro" id="IPR009010">
    <property type="entry name" value="Asp_de-COase-like_dom_sf"/>
</dbReference>
<name>A0ABP9PY26_9PSEU</name>
<dbReference type="Gene3D" id="2.40.40.20">
    <property type="match status" value="1"/>
</dbReference>
<dbReference type="Gene3D" id="3.40.50.740">
    <property type="match status" value="1"/>
</dbReference>